<dbReference type="GO" id="GO:0005634">
    <property type="term" value="C:nucleus"/>
    <property type="evidence" value="ECO:0007669"/>
    <property type="project" value="UniProtKB-SubCell"/>
</dbReference>
<keyword evidence="3 6" id="KW-0103">Bromodomain</keyword>
<dbReference type="SUPFAM" id="SSF47370">
    <property type="entry name" value="Bromodomain"/>
    <property type="match status" value="1"/>
</dbReference>
<keyword evidence="4" id="KW-0804">Transcription</keyword>
<dbReference type="InterPro" id="IPR001487">
    <property type="entry name" value="Bromodomain"/>
</dbReference>
<dbReference type="Pfam" id="PF12024">
    <property type="entry name" value="DUF3512"/>
    <property type="match status" value="1"/>
</dbReference>
<dbReference type="InterPro" id="IPR021900">
    <property type="entry name" value="DUF3512"/>
</dbReference>
<evidence type="ECO:0000256" key="3">
    <source>
        <dbReference type="ARBA" id="ARBA00023117"/>
    </source>
</evidence>
<accession>A0A443SGU7</accession>
<dbReference type="STRING" id="299467.A0A443SGU7"/>
<dbReference type="AlphaFoldDB" id="A0A443SGU7"/>
<dbReference type="InterPro" id="IPR051831">
    <property type="entry name" value="Bromodomain_contain_prot"/>
</dbReference>
<dbReference type="Pfam" id="PF00439">
    <property type="entry name" value="Bromodomain"/>
    <property type="match status" value="1"/>
</dbReference>
<keyword evidence="7" id="KW-0175">Coiled coil</keyword>
<reference evidence="9 10" key="1">
    <citation type="journal article" date="2018" name="Gigascience">
        <title>Genomes of trombidid mites reveal novel predicted allergens and laterally-transferred genes associated with secondary metabolism.</title>
        <authorList>
            <person name="Dong X."/>
            <person name="Chaisiri K."/>
            <person name="Xia D."/>
            <person name="Armstrong S.D."/>
            <person name="Fang Y."/>
            <person name="Donnelly M.J."/>
            <person name="Kadowaki T."/>
            <person name="McGarry J.W."/>
            <person name="Darby A.C."/>
            <person name="Makepeace B.L."/>
        </authorList>
    </citation>
    <scope>NUCLEOTIDE SEQUENCE [LARGE SCALE GENOMIC DNA]</scope>
    <source>
        <strain evidence="9">UoL-UT</strain>
    </source>
</reference>
<keyword evidence="2" id="KW-0805">Transcription regulation</keyword>
<dbReference type="PRINTS" id="PR00503">
    <property type="entry name" value="BROMODOMAIN"/>
</dbReference>
<keyword evidence="10" id="KW-1185">Reference proteome</keyword>
<evidence type="ECO:0000259" key="8">
    <source>
        <dbReference type="PROSITE" id="PS50014"/>
    </source>
</evidence>
<dbReference type="PANTHER" id="PTHR22881">
    <property type="entry name" value="BROMODOMAIN CONTAINING PROTEIN"/>
    <property type="match status" value="1"/>
</dbReference>
<evidence type="ECO:0000313" key="9">
    <source>
        <dbReference type="EMBL" id="RWS26748.1"/>
    </source>
</evidence>
<evidence type="ECO:0000256" key="1">
    <source>
        <dbReference type="ARBA" id="ARBA00004123"/>
    </source>
</evidence>
<comment type="caution">
    <text evidence="9">The sequence shown here is derived from an EMBL/GenBank/DDBJ whole genome shotgun (WGS) entry which is preliminary data.</text>
</comment>
<dbReference type="Gene3D" id="1.20.920.10">
    <property type="entry name" value="Bromodomain-like"/>
    <property type="match status" value="1"/>
</dbReference>
<keyword evidence="5" id="KW-0539">Nucleus</keyword>
<dbReference type="PROSITE" id="PS50014">
    <property type="entry name" value="BROMODOMAIN_2"/>
    <property type="match status" value="1"/>
</dbReference>
<dbReference type="Proteomes" id="UP000288716">
    <property type="component" value="Unassembled WGS sequence"/>
</dbReference>
<evidence type="ECO:0000256" key="5">
    <source>
        <dbReference type="ARBA" id="ARBA00023242"/>
    </source>
</evidence>
<organism evidence="9 10">
    <name type="scientific">Leptotrombidium deliense</name>
    <dbReference type="NCBI Taxonomy" id="299467"/>
    <lineage>
        <taxon>Eukaryota</taxon>
        <taxon>Metazoa</taxon>
        <taxon>Ecdysozoa</taxon>
        <taxon>Arthropoda</taxon>
        <taxon>Chelicerata</taxon>
        <taxon>Arachnida</taxon>
        <taxon>Acari</taxon>
        <taxon>Acariformes</taxon>
        <taxon>Trombidiformes</taxon>
        <taxon>Prostigmata</taxon>
        <taxon>Anystina</taxon>
        <taxon>Parasitengona</taxon>
        <taxon>Trombiculoidea</taxon>
        <taxon>Trombiculidae</taxon>
        <taxon>Leptotrombidium</taxon>
    </lineage>
</organism>
<dbReference type="VEuPathDB" id="VectorBase:LDEU005291"/>
<dbReference type="GO" id="GO:0006357">
    <property type="term" value="P:regulation of transcription by RNA polymerase II"/>
    <property type="evidence" value="ECO:0007669"/>
    <property type="project" value="TreeGrafter"/>
</dbReference>
<feature type="domain" description="Bromo" evidence="8">
    <location>
        <begin position="1"/>
        <end position="43"/>
    </location>
</feature>
<dbReference type="InterPro" id="IPR036427">
    <property type="entry name" value="Bromodomain-like_sf"/>
</dbReference>
<evidence type="ECO:0000256" key="6">
    <source>
        <dbReference type="PROSITE-ProRule" id="PRU00035"/>
    </source>
</evidence>
<proteinExistence type="predicted"/>
<evidence type="ECO:0000256" key="7">
    <source>
        <dbReference type="SAM" id="Coils"/>
    </source>
</evidence>
<name>A0A443SGU7_9ACAR</name>
<feature type="coiled-coil region" evidence="7">
    <location>
        <begin position="110"/>
        <end position="152"/>
    </location>
</feature>
<evidence type="ECO:0000256" key="2">
    <source>
        <dbReference type="ARBA" id="ARBA00023015"/>
    </source>
</evidence>
<sequence length="393" mass="44257">MDFSTMKKKIEQNHYEYLTKFRSDVKLMCDNAMTYNRPDTIYHKAARKLWRYAKDKIFNRDAISEFTKLFPGLSQHEVGFTFAEPVSMNADHPRNENESKYPIFVDETSVASKEERVESVEREMDEEDLTAEQILEEAKKAAQAAADRLTLERPKGAHLSFFRQRSDGTTTLGILGNPQQERVINLESVVGKLSDGIPSLPGFKEDESNYVKPVQSLDAPPFSSYLPSVDSTHSSLSQEETSLLLSAYGEDELSLQYAQSLLQFSCDSEFALNMVDSLLDVLTHGQHSKVLKTLKEDNDKGLAESTPMDITEEHDDIQNQLNEANSLITDLRNVQNRRLGSSTQVIKPSKEETKLAQNLSNKLCELIATYAAPGEVSDVRAVRKAMGVQVKFD</sequence>
<comment type="subcellular location">
    <subcellularLocation>
        <location evidence="1">Nucleus</location>
    </subcellularLocation>
</comment>
<protein>
    <submittedName>
        <fullName evidence="9">Bromodomain-containing protein 7-like protein</fullName>
    </submittedName>
</protein>
<evidence type="ECO:0000256" key="4">
    <source>
        <dbReference type="ARBA" id="ARBA00023163"/>
    </source>
</evidence>
<dbReference type="PANTHER" id="PTHR22881:SF27">
    <property type="entry name" value="BROMODOMAIN CONTAINING 7_9"/>
    <property type="match status" value="1"/>
</dbReference>
<dbReference type="OrthoDB" id="21648at2759"/>
<dbReference type="EMBL" id="NCKV01002502">
    <property type="protein sequence ID" value="RWS26748.1"/>
    <property type="molecule type" value="Genomic_DNA"/>
</dbReference>
<gene>
    <name evidence="9" type="ORF">B4U80_05307</name>
</gene>
<evidence type="ECO:0000313" key="10">
    <source>
        <dbReference type="Proteomes" id="UP000288716"/>
    </source>
</evidence>